<organism evidence="2 3">
    <name type="scientific">Candidatus Neoehrlichia procyonis str. RAC413</name>
    <dbReference type="NCBI Taxonomy" id="1359163"/>
    <lineage>
        <taxon>Bacteria</taxon>
        <taxon>Pseudomonadati</taxon>
        <taxon>Pseudomonadota</taxon>
        <taxon>Alphaproteobacteria</taxon>
        <taxon>Rickettsiales</taxon>
        <taxon>Anaplasmataceae</taxon>
        <taxon>Candidatus Neoehrlichia</taxon>
    </lineage>
</organism>
<feature type="domain" description="Helicase superfamily 3 single-stranded DNA/RNA virus" evidence="1">
    <location>
        <begin position="44"/>
        <end position="119"/>
    </location>
</feature>
<dbReference type="GO" id="GO:0003723">
    <property type="term" value="F:RNA binding"/>
    <property type="evidence" value="ECO:0007669"/>
    <property type="project" value="InterPro"/>
</dbReference>
<keyword evidence="3" id="KW-1185">Reference proteome</keyword>
<evidence type="ECO:0000313" key="2">
    <source>
        <dbReference type="EMBL" id="KJV69597.1"/>
    </source>
</evidence>
<dbReference type="GO" id="GO:0003724">
    <property type="term" value="F:RNA helicase activity"/>
    <property type="evidence" value="ECO:0007669"/>
    <property type="project" value="InterPro"/>
</dbReference>
<dbReference type="PATRIC" id="fig|1359163.3.peg.963"/>
<dbReference type="RefSeq" id="WP_045809268.1">
    <property type="nucleotide sequence ID" value="NZ_LANX01000001.1"/>
</dbReference>
<gene>
    <name evidence="2" type="ORF">NLO413_0993</name>
</gene>
<evidence type="ECO:0000259" key="1">
    <source>
        <dbReference type="Pfam" id="PF00910"/>
    </source>
</evidence>
<dbReference type="Pfam" id="PF00910">
    <property type="entry name" value="RNA_helicase"/>
    <property type="match status" value="1"/>
</dbReference>
<dbReference type="GO" id="GO:0003688">
    <property type="term" value="F:DNA replication origin binding"/>
    <property type="evidence" value="ECO:0007669"/>
    <property type="project" value="TreeGrafter"/>
</dbReference>
<dbReference type="Gene3D" id="3.40.50.300">
    <property type="entry name" value="P-loop containing nucleotide triphosphate hydrolases"/>
    <property type="match status" value="1"/>
</dbReference>
<sequence length="218" mass="25449">MYKQLNLFDLAHSKSYQYRDYILLEQNKDTYNMLMNYDLWSCFILYGKSGSGKTHLAHIWQKLKNASFIHQGPIAKTMHTIHNSNAFIIEDIDKIKDETWMLHCYNYAKENNKLLLMTSSVPPKSLNCSLKDLKSRVLSTMSASLASPNEELLKIMLIKLFTDHQLHINLKTINYILNNTERSFKNLRNIVNCIDRELSNKINGITISFVKWIIEKNA</sequence>
<proteinExistence type="predicted"/>
<dbReference type="SUPFAM" id="SSF52540">
    <property type="entry name" value="P-loop containing nucleoside triphosphate hydrolases"/>
    <property type="match status" value="1"/>
</dbReference>
<name>A0A0F3NPJ1_9RICK</name>
<dbReference type="GO" id="GO:0006270">
    <property type="term" value="P:DNA replication initiation"/>
    <property type="evidence" value="ECO:0007669"/>
    <property type="project" value="TreeGrafter"/>
</dbReference>
<evidence type="ECO:0000313" key="3">
    <source>
        <dbReference type="Proteomes" id="UP000033562"/>
    </source>
</evidence>
<dbReference type="PANTHER" id="PTHR30050">
    <property type="entry name" value="CHROMOSOMAL REPLICATION INITIATOR PROTEIN DNAA"/>
    <property type="match status" value="1"/>
</dbReference>
<dbReference type="OrthoDB" id="7390113at2"/>
<dbReference type="AlphaFoldDB" id="A0A0F3NPJ1"/>
<dbReference type="GO" id="GO:0005886">
    <property type="term" value="C:plasma membrane"/>
    <property type="evidence" value="ECO:0007669"/>
    <property type="project" value="TreeGrafter"/>
</dbReference>
<dbReference type="Proteomes" id="UP000033562">
    <property type="component" value="Unassembled WGS sequence"/>
</dbReference>
<accession>A0A0F3NPJ1</accession>
<dbReference type="Gene3D" id="1.10.8.60">
    <property type="match status" value="1"/>
</dbReference>
<comment type="caution">
    <text evidence="2">The sequence shown here is derived from an EMBL/GenBank/DDBJ whole genome shotgun (WGS) entry which is preliminary data.</text>
</comment>
<dbReference type="EMBL" id="LANX01000001">
    <property type="protein sequence ID" value="KJV69597.1"/>
    <property type="molecule type" value="Genomic_DNA"/>
</dbReference>
<dbReference type="InterPro" id="IPR027417">
    <property type="entry name" value="P-loop_NTPase"/>
</dbReference>
<dbReference type="InterPro" id="IPR000605">
    <property type="entry name" value="Helicase_SF3_ssDNA/RNA_vir"/>
</dbReference>
<reference evidence="2 3" key="1">
    <citation type="submission" date="2015-02" db="EMBL/GenBank/DDBJ databases">
        <title>Genome Sequencing of Rickettsiales.</title>
        <authorList>
            <person name="Daugherty S.C."/>
            <person name="Su Q."/>
            <person name="Abolude K."/>
            <person name="Beier-Sexton M."/>
            <person name="Carlyon J.A."/>
            <person name="Carter R."/>
            <person name="Day N.P."/>
            <person name="Dumler S.J."/>
            <person name="Dyachenko V."/>
            <person name="Godinez A."/>
            <person name="Kurtti T.J."/>
            <person name="Lichay M."/>
            <person name="Mullins K.E."/>
            <person name="Ott S."/>
            <person name="Pappas-Brown V."/>
            <person name="Paris D.H."/>
            <person name="Patel P."/>
            <person name="Richards A.L."/>
            <person name="Sadzewicz L."/>
            <person name="Sears K."/>
            <person name="Seidman D."/>
            <person name="Sengamalay N."/>
            <person name="Stenos J."/>
            <person name="Tallon L.J."/>
            <person name="Vincent G."/>
            <person name="Fraser C.M."/>
            <person name="Munderloh U."/>
            <person name="Dunning-Hotopp J.C."/>
        </authorList>
    </citation>
    <scope>NUCLEOTIDE SEQUENCE [LARGE SCALE GENOMIC DNA]</scope>
    <source>
        <strain evidence="2 3">RAC413</strain>
    </source>
</reference>
<protein>
    <submittedName>
        <fullName evidence="2">Bacterial dnaA family protein</fullName>
    </submittedName>
</protein>
<dbReference type="STRING" id="1359163.NLO413_0993"/>
<dbReference type="PANTHER" id="PTHR30050:SF5">
    <property type="entry name" value="DNAA REGULATORY INACTIVATOR HDA"/>
    <property type="match status" value="1"/>
</dbReference>